<dbReference type="EMBL" id="JAEPRB010000215">
    <property type="protein sequence ID" value="KAG2218690.1"/>
    <property type="molecule type" value="Genomic_DNA"/>
</dbReference>
<evidence type="ECO:0000256" key="7">
    <source>
        <dbReference type="SAM" id="Phobius"/>
    </source>
</evidence>
<feature type="compositionally biased region" description="Polar residues" evidence="6">
    <location>
        <begin position="16"/>
        <end position="34"/>
    </location>
</feature>
<gene>
    <name evidence="8" type="ORF">INT45_003957</name>
</gene>
<dbReference type="GO" id="GO:0016020">
    <property type="term" value="C:membrane"/>
    <property type="evidence" value="ECO:0007669"/>
    <property type="project" value="UniProtKB-SubCell"/>
</dbReference>
<evidence type="ECO:0000256" key="6">
    <source>
        <dbReference type="SAM" id="MobiDB-lite"/>
    </source>
</evidence>
<evidence type="ECO:0000313" key="9">
    <source>
        <dbReference type="Proteomes" id="UP000646827"/>
    </source>
</evidence>
<accession>A0A8H7VFL0</accession>
<feature type="region of interest" description="Disordered" evidence="6">
    <location>
        <begin position="1"/>
        <end position="53"/>
    </location>
</feature>
<dbReference type="OrthoDB" id="29879at2759"/>
<evidence type="ECO:0000256" key="2">
    <source>
        <dbReference type="ARBA" id="ARBA00009765"/>
    </source>
</evidence>
<dbReference type="Proteomes" id="UP000646827">
    <property type="component" value="Unassembled WGS sequence"/>
</dbReference>
<dbReference type="CDD" id="cd12829">
    <property type="entry name" value="Alr1p-like"/>
    <property type="match status" value="1"/>
</dbReference>
<evidence type="ECO:0000313" key="8">
    <source>
        <dbReference type="EMBL" id="KAG2218690.1"/>
    </source>
</evidence>
<comment type="subcellular location">
    <subcellularLocation>
        <location evidence="1">Membrane</location>
        <topology evidence="1">Multi-pass membrane protein</topology>
    </subcellularLocation>
</comment>
<evidence type="ECO:0000256" key="3">
    <source>
        <dbReference type="ARBA" id="ARBA00022692"/>
    </source>
</evidence>
<dbReference type="GO" id="GO:0015095">
    <property type="term" value="F:magnesium ion transmembrane transporter activity"/>
    <property type="evidence" value="ECO:0007669"/>
    <property type="project" value="InterPro"/>
</dbReference>
<evidence type="ECO:0000256" key="5">
    <source>
        <dbReference type="ARBA" id="ARBA00023136"/>
    </source>
</evidence>
<proteinExistence type="inferred from homology"/>
<dbReference type="Gene3D" id="3.30.460.20">
    <property type="entry name" value="CorA soluble domain-like"/>
    <property type="match status" value="1"/>
</dbReference>
<feature type="region of interest" description="Disordered" evidence="6">
    <location>
        <begin position="66"/>
        <end position="193"/>
    </location>
</feature>
<dbReference type="InterPro" id="IPR045861">
    <property type="entry name" value="CorA_cytoplasmic_dom"/>
</dbReference>
<organism evidence="8 9">
    <name type="scientific">Circinella minor</name>
    <dbReference type="NCBI Taxonomy" id="1195481"/>
    <lineage>
        <taxon>Eukaryota</taxon>
        <taxon>Fungi</taxon>
        <taxon>Fungi incertae sedis</taxon>
        <taxon>Mucoromycota</taxon>
        <taxon>Mucoromycotina</taxon>
        <taxon>Mucoromycetes</taxon>
        <taxon>Mucorales</taxon>
        <taxon>Lichtheimiaceae</taxon>
        <taxon>Circinella</taxon>
    </lineage>
</organism>
<sequence>MAKPKKRNNKNRPITGATTTSSRLSQQHPTQFSSRIELDQDSSSSPFQPLNMFFNRSRNPRYAAIPELNAPQDNPVPTYFTRPNMGGEGRGPPSSEGGFYDNNVLINMTDSNNNTNHNSGSNHYDDENGTNSSTSGTNTLNNNSKASSTTPSPLPPGLSNLYNSDADTAGSRQDSIEGDVCFPPGDDKDDRNGIDFDALEEYIQEEQRNHHNDYHPRRRRLSNMVSTDTRKVGSWYGDRLKHTQEDPDVYRFTYYSPSEPSTIHARSFSEIPSNGDQLSTMIKKGCFWIDVLCPTDAEMKALSKIFHIHPLTAEDITMEEPREKCEVFKNYYFICFRSFDQDQHSINYLQPIGMYMIILKEGVLTFHFRNMPHPYSVRKRIKQLKDYINVTPDWICYAVLDDITDSFAPLIRMIEFEVDSIDELVLILKESEQSDMLRRIGYCRKRMMGLLRLLVSKADVIKTIIKRGETKATDGNRPALSSEVALYLGDVQDHIITMLQSLNHYEKISSRSHSNYLAQISIEMTQTNNEINDVLSKLTALGSVLIPMNLVTGLWGMNVIVPGQFREDLTWFFCIMCSILTFCVLSTLMMRYYKII</sequence>
<keyword evidence="4 7" id="KW-1133">Transmembrane helix</keyword>
<keyword evidence="5 7" id="KW-0472">Membrane</keyword>
<feature type="compositionally biased region" description="Low complexity" evidence="6">
    <location>
        <begin position="129"/>
        <end position="151"/>
    </location>
</feature>
<dbReference type="Gene3D" id="1.20.58.340">
    <property type="entry name" value="Magnesium transport protein CorA, transmembrane region"/>
    <property type="match status" value="2"/>
</dbReference>
<dbReference type="FunFam" id="1.20.58.340:FF:000008">
    <property type="entry name" value="CorA family metal ion transporter"/>
    <property type="match status" value="1"/>
</dbReference>
<keyword evidence="3 7" id="KW-0812">Transmembrane</keyword>
<dbReference type="InterPro" id="IPR045863">
    <property type="entry name" value="CorA_TM1_TM2"/>
</dbReference>
<comment type="caution">
    <text evidence="8">The sequence shown here is derived from an EMBL/GenBank/DDBJ whole genome shotgun (WGS) entry which is preliminary data.</text>
</comment>
<dbReference type="SUPFAM" id="SSF143865">
    <property type="entry name" value="CorA soluble domain-like"/>
    <property type="match status" value="1"/>
</dbReference>
<feature type="compositionally biased region" description="Low complexity" evidence="6">
    <location>
        <begin position="107"/>
        <end position="122"/>
    </location>
</feature>
<dbReference type="PANTHER" id="PTHR21535">
    <property type="entry name" value="MAGNESIUM AND COBALT TRANSPORT PROTEIN/MITOCHONDRIAL IMPORT INNER MEMBRANE TRANSLOCASE SUBUNIT TIM8"/>
    <property type="match status" value="1"/>
</dbReference>
<dbReference type="GO" id="GO:0010961">
    <property type="term" value="P:intracellular magnesium ion homeostasis"/>
    <property type="evidence" value="ECO:0007669"/>
    <property type="project" value="TreeGrafter"/>
</dbReference>
<dbReference type="PANTHER" id="PTHR21535:SF51">
    <property type="entry name" value="MANGANESE RESISTANCE PROTEIN MNR2"/>
    <property type="match status" value="1"/>
</dbReference>
<dbReference type="InterPro" id="IPR002523">
    <property type="entry name" value="MgTranspt_CorA/ZnTranspt_ZntB"/>
</dbReference>
<feature type="compositionally biased region" description="Basic residues" evidence="6">
    <location>
        <begin position="1"/>
        <end position="10"/>
    </location>
</feature>
<evidence type="ECO:0008006" key="10">
    <source>
        <dbReference type="Google" id="ProtNLM"/>
    </source>
</evidence>
<dbReference type="SUPFAM" id="SSF144083">
    <property type="entry name" value="Magnesium transport protein CorA, transmembrane region"/>
    <property type="match status" value="1"/>
</dbReference>
<protein>
    <recommendedName>
        <fullName evidence="10">Cora-domain-containing protein</fullName>
    </recommendedName>
</protein>
<feature type="transmembrane region" description="Helical" evidence="7">
    <location>
        <begin position="569"/>
        <end position="590"/>
    </location>
</feature>
<feature type="transmembrane region" description="Helical" evidence="7">
    <location>
        <begin position="538"/>
        <end position="557"/>
    </location>
</feature>
<reference evidence="8 9" key="1">
    <citation type="submission" date="2020-12" db="EMBL/GenBank/DDBJ databases">
        <title>Metabolic potential, ecology and presence of endohyphal bacteria is reflected in genomic diversity of Mucoromycotina.</title>
        <authorList>
            <person name="Muszewska A."/>
            <person name="Okrasinska A."/>
            <person name="Steczkiewicz K."/>
            <person name="Drgas O."/>
            <person name="Orlowska M."/>
            <person name="Perlinska-Lenart U."/>
            <person name="Aleksandrzak-Piekarczyk T."/>
            <person name="Szatraj K."/>
            <person name="Zielenkiewicz U."/>
            <person name="Pilsyk S."/>
            <person name="Malc E."/>
            <person name="Mieczkowski P."/>
            <person name="Kruszewska J.S."/>
            <person name="Biernat P."/>
            <person name="Pawlowska J."/>
        </authorList>
    </citation>
    <scope>NUCLEOTIDE SEQUENCE [LARGE SCALE GENOMIC DNA]</scope>
    <source>
        <strain evidence="8 9">CBS 142.35</strain>
    </source>
</reference>
<dbReference type="AlphaFoldDB" id="A0A8H7VFL0"/>
<comment type="similarity">
    <text evidence="2">Belongs to the CorA metal ion transporter (MIT) (TC 1.A.35) family.</text>
</comment>
<dbReference type="InterPro" id="IPR044089">
    <property type="entry name" value="Alr1-like"/>
</dbReference>
<evidence type="ECO:0000256" key="4">
    <source>
        <dbReference type="ARBA" id="ARBA00022989"/>
    </source>
</evidence>
<name>A0A8H7VFL0_9FUNG</name>
<keyword evidence="9" id="KW-1185">Reference proteome</keyword>
<evidence type="ECO:0000256" key="1">
    <source>
        <dbReference type="ARBA" id="ARBA00004141"/>
    </source>
</evidence>
<dbReference type="Pfam" id="PF01544">
    <property type="entry name" value="CorA"/>
    <property type="match status" value="1"/>
</dbReference>
<feature type="compositionally biased region" description="Polar residues" evidence="6">
    <location>
        <begin position="160"/>
        <end position="173"/>
    </location>
</feature>